<dbReference type="GO" id="GO:0000166">
    <property type="term" value="F:nucleotide binding"/>
    <property type="evidence" value="ECO:0007669"/>
    <property type="project" value="InterPro"/>
</dbReference>
<dbReference type="Gene3D" id="2.40.50.770">
    <property type="entry name" value="RecQ-mediated genome instability protein Rmi1, C-terminal domain"/>
    <property type="match status" value="1"/>
</dbReference>
<dbReference type="PANTHER" id="PTHR14790">
    <property type="entry name" value="RECQ-MEDIATED GENOME INSTABILITY PROTEIN 1 RMI1"/>
    <property type="match status" value="1"/>
</dbReference>
<dbReference type="InterPro" id="IPR049363">
    <property type="entry name" value="RMI1_N"/>
</dbReference>
<dbReference type="EMBL" id="JARQWQ010000007">
    <property type="protein sequence ID" value="KAK2570884.1"/>
    <property type="molecule type" value="Genomic_DNA"/>
</dbReference>
<dbReference type="InterPro" id="IPR032199">
    <property type="entry name" value="RMI1_C"/>
</dbReference>
<dbReference type="Pfam" id="PF16099">
    <property type="entry name" value="RMI1_C"/>
    <property type="match status" value="1"/>
</dbReference>
<comment type="similarity">
    <text evidence="2">Belongs to the RMI1 family.</text>
</comment>
<dbReference type="GO" id="GO:0016604">
    <property type="term" value="C:nuclear body"/>
    <property type="evidence" value="ECO:0007669"/>
    <property type="project" value="TreeGrafter"/>
</dbReference>
<accession>A0AAD9R0H7</accession>
<evidence type="ECO:0000256" key="4">
    <source>
        <dbReference type="ARBA" id="ARBA00022705"/>
    </source>
</evidence>
<name>A0AAD9R0H7_ACRCE</name>
<evidence type="ECO:0000256" key="6">
    <source>
        <dbReference type="ARBA" id="ARBA00024977"/>
    </source>
</evidence>
<dbReference type="Pfam" id="PF08585">
    <property type="entry name" value="RMI1_N_C"/>
    <property type="match status" value="1"/>
</dbReference>
<evidence type="ECO:0000259" key="9">
    <source>
        <dbReference type="Pfam" id="PF21000"/>
    </source>
</evidence>
<reference evidence="10" key="1">
    <citation type="journal article" date="2023" name="G3 (Bethesda)">
        <title>Whole genome assembly and annotation of the endangered Caribbean coral Acropora cervicornis.</title>
        <authorList>
            <person name="Selwyn J.D."/>
            <person name="Vollmer S.V."/>
        </authorList>
    </citation>
    <scope>NUCLEOTIDE SEQUENCE</scope>
    <source>
        <strain evidence="10">K2</strain>
    </source>
</reference>
<comment type="caution">
    <text evidence="10">The sequence shown here is derived from an EMBL/GenBank/DDBJ whole genome shotgun (WGS) entry which is preliminary data.</text>
</comment>
<dbReference type="GO" id="GO:0031422">
    <property type="term" value="C:RecQ family helicase-topoisomerase III complex"/>
    <property type="evidence" value="ECO:0007669"/>
    <property type="project" value="TreeGrafter"/>
</dbReference>
<evidence type="ECO:0000256" key="1">
    <source>
        <dbReference type="ARBA" id="ARBA00004123"/>
    </source>
</evidence>
<feature type="domain" description="RecQ mediated genome instability protein 1 OB-fold" evidence="7">
    <location>
        <begin position="67"/>
        <end position="191"/>
    </location>
</feature>
<organism evidence="10 11">
    <name type="scientific">Acropora cervicornis</name>
    <name type="common">Staghorn coral</name>
    <dbReference type="NCBI Taxonomy" id="6130"/>
    <lineage>
        <taxon>Eukaryota</taxon>
        <taxon>Metazoa</taxon>
        <taxon>Cnidaria</taxon>
        <taxon>Anthozoa</taxon>
        <taxon>Hexacorallia</taxon>
        <taxon>Scleractinia</taxon>
        <taxon>Astrocoeniina</taxon>
        <taxon>Acroporidae</taxon>
        <taxon>Acropora</taxon>
    </lineage>
</organism>
<evidence type="ECO:0000256" key="2">
    <source>
        <dbReference type="ARBA" id="ARBA00006395"/>
    </source>
</evidence>
<dbReference type="InterPro" id="IPR013894">
    <property type="entry name" value="RMI1_OB"/>
</dbReference>
<comment type="function">
    <text evidence="6">Essential component of the RMI complex, a complex that plays an important role in the processing of homologous recombination intermediates to limit DNA crossover formation in cells. Promotes TOP3A binding to double Holliday junctions (DHJ) and hence stimulates TOP3A-mediated dissolution. Required for BLM phosphorylation during mitosis. Within the BLM complex, required for BLM and TOP3A stability.</text>
</comment>
<dbReference type="InterPro" id="IPR042470">
    <property type="entry name" value="RMI1_N_C_sf"/>
</dbReference>
<sequence>MAASGIRSWLESRHVYIQNEWLEACIDFVKEDNEERQLTPLELNDLVYEQWLMADIQESSVPRLPGEIGNVEICKVEGYFNLQINSVLNVGEAAYSQIQKLKGQDDPEELNWKTNPSEPKIKPSRLLLLEITDGTQTLFGMEYQLIPFLKVTTPPGTKIQVVGPVTCRLGALLLTANNVKVLGGSVQLLEGNSFWNVLHQTIGQDPPQQPSASSKAEAIQYEGPQNPNNTTAHEVNNSIQRSSKPSIATHGGEKRFTEIQGKVEGCGSDGNRVAQSSRFKAELLHDEEFFGEEDDDVIAAVTDEDFFGDGEEIIDMDQIDSLEMETLGAKRKATCEMEKSGTDDLEMLCGENDVIFEDDFNVGDLVPADKECVERKPAYSKDCPKESWQEMHQSKKARISNSNSWQQTGFSALGGKDSLMNDPDVLFCEDSDNDIFKDDFITDNHVVQDLRCTEIEPTHESIFCRENSGPVTQPRLSMSADVNSTSWNPKSSISSLNTNMISEWSSSVKTEPSLPMRDSRSKFIKTEPQNPLKINSPPLKNYSPNRQGDQFSIHLPKVISKTSYLQIQPGSSKNNDSIPGAAQARCSDDIQDCKLHESHIKEIPELQAHSVPFVSLSETVTKFPGRQNCIIRVKAYIATIVSRSKPLSPNWNVVVRLNDGTDTVDADLSEKVLSELLEFPVDEYRRDMQEVFRTRDTALRERLQMRTERFQRNLASTSCFMDLQFSPDMPRPRVLNLSQPTSMDVSALLRYVS</sequence>
<evidence type="ECO:0000259" key="7">
    <source>
        <dbReference type="Pfam" id="PF08585"/>
    </source>
</evidence>
<dbReference type="Proteomes" id="UP001249851">
    <property type="component" value="Unassembled WGS sequence"/>
</dbReference>
<reference evidence="10" key="2">
    <citation type="journal article" date="2023" name="Science">
        <title>Genomic signatures of disease resistance in endangered staghorn corals.</title>
        <authorList>
            <person name="Vollmer S.V."/>
            <person name="Selwyn J.D."/>
            <person name="Despard B.A."/>
            <person name="Roesel C.L."/>
        </authorList>
    </citation>
    <scope>NUCLEOTIDE SEQUENCE</scope>
    <source>
        <strain evidence="10">K2</strain>
    </source>
</reference>
<feature type="domain" description="RecQ-mediated genome instability protein 1 C-terminal OB-fold" evidence="8">
    <location>
        <begin position="612"/>
        <end position="750"/>
    </location>
</feature>
<dbReference type="Pfam" id="PF21000">
    <property type="entry name" value="RMI1_N_N"/>
    <property type="match status" value="1"/>
</dbReference>
<dbReference type="GO" id="GO:0000724">
    <property type="term" value="P:double-strand break repair via homologous recombination"/>
    <property type="evidence" value="ECO:0007669"/>
    <property type="project" value="TreeGrafter"/>
</dbReference>
<dbReference type="InterPro" id="IPR044881">
    <property type="entry name" value="RMI1_N_N_sf"/>
</dbReference>
<comment type="subcellular location">
    <subcellularLocation>
        <location evidence="1">Nucleus</location>
    </subcellularLocation>
</comment>
<dbReference type="AlphaFoldDB" id="A0AAD9R0H7"/>
<dbReference type="PANTHER" id="PTHR14790:SF15">
    <property type="entry name" value="RECQ-MEDIATED GENOME INSTABILITY PROTEIN 1"/>
    <property type="match status" value="1"/>
</dbReference>
<gene>
    <name evidence="10" type="ORF">P5673_004596</name>
</gene>
<proteinExistence type="inferred from homology"/>
<keyword evidence="4" id="KW-0235">DNA replication</keyword>
<evidence type="ECO:0000313" key="10">
    <source>
        <dbReference type="EMBL" id="KAK2570884.1"/>
    </source>
</evidence>
<keyword evidence="11" id="KW-1185">Reference proteome</keyword>
<dbReference type="GO" id="GO:0000712">
    <property type="term" value="P:resolution of meiotic recombination intermediates"/>
    <property type="evidence" value="ECO:0007669"/>
    <property type="project" value="TreeGrafter"/>
</dbReference>
<evidence type="ECO:0000256" key="3">
    <source>
        <dbReference type="ARBA" id="ARBA00018987"/>
    </source>
</evidence>
<feature type="domain" description="RMI1 N-terminal" evidence="9">
    <location>
        <begin position="10"/>
        <end position="59"/>
    </location>
</feature>
<dbReference type="SMART" id="SM01161">
    <property type="entry name" value="DUF1767"/>
    <property type="match status" value="1"/>
</dbReference>
<dbReference type="GO" id="GO:0006260">
    <property type="term" value="P:DNA replication"/>
    <property type="evidence" value="ECO:0007669"/>
    <property type="project" value="UniProtKB-KW"/>
</dbReference>
<keyword evidence="5" id="KW-0539">Nucleus</keyword>
<evidence type="ECO:0000259" key="8">
    <source>
        <dbReference type="Pfam" id="PF16099"/>
    </source>
</evidence>
<dbReference type="Gene3D" id="2.40.50.510">
    <property type="match status" value="1"/>
</dbReference>
<evidence type="ECO:0000313" key="11">
    <source>
        <dbReference type="Proteomes" id="UP001249851"/>
    </source>
</evidence>
<evidence type="ECO:0000256" key="5">
    <source>
        <dbReference type="ARBA" id="ARBA00023242"/>
    </source>
</evidence>
<protein>
    <recommendedName>
        <fullName evidence="3">RecQ-mediated genome instability protein 1</fullName>
    </recommendedName>
</protein>
<dbReference type="Gene3D" id="1.10.8.1020">
    <property type="entry name" value="RecQ-mediated genome instability protein 1, N-terminal domain"/>
    <property type="match status" value="1"/>
</dbReference>